<organism evidence="1 2">
    <name type="scientific">Ornithinibacillus halotolerans</name>
    <dbReference type="NCBI Taxonomy" id="1274357"/>
    <lineage>
        <taxon>Bacteria</taxon>
        <taxon>Bacillati</taxon>
        <taxon>Bacillota</taxon>
        <taxon>Bacilli</taxon>
        <taxon>Bacillales</taxon>
        <taxon>Bacillaceae</taxon>
        <taxon>Ornithinibacillus</taxon>
    </lineage>
</organism>
<dbReference type="AlphaFoldDB" id="A0A916RX09"/>
<reference evidence="1" key="2">
    <citation type="submission" date="2020-09" db="EMBL/GenBank/DDBJ databases">
        <authorList>
            <person name="Sun Q."/>
            <person name="Zhou Y."/>
        </authorList>
    </citation>
    <scope>NUCLEOTIDE SEQUENCE</scope>
    <source>
        <strain evidence="1">CGMCC 1.12408</strain>
    </source>
</reference>
<dbReference type="EMBL" id="BMEY01000007">
    <property type="protein sequence ID" value="GGA74452.1"/>
    <property type="molecule type" value="Genomic_DNA"/>
</dbReference>
<evidence type="ECO:0000313" key="2">
    <source>
        <dbReference type="Proteomes" id="UP000613512"/>
    </source>
</evidence>
<dbReference type="RefSeq" id="WP_188384329.1">
    <property type="nucleotide sequence ID" value="NZ_BMEY01000007.1"/>
</dbReference>
<proteinExistence type="predicted"/>
<dbReference type="Proteomes" id="UP000613512">
    <property type="component" value="Unassembled WGS sequence"/>
</dbReference>
<evidence type="ECO:0000313" key="1">
    <source>
        <dbReference type="EMBL" id="GGA74452.1"/>
    </source>
</evidence>
<accession>A0A916RX09</accession>
<keyword evidence="2" id="KW-1185">Reference proteome</keyword>
<sequence>MATNKGKFTELNVEKLNIVDKDGTIKMTLFNKENIPPLIMDGKDILPGHRQSDPISGIMFYNGIGEECGGLIFGSEVDEEGNVFTGGSLTFDQYKQDQVVQMHFSEDKGESVYGFSIYDRPKVSLSQLVEKQATIEKSNLSEEVKSEEIDKLYEGNAQRAFMGKDKEGNVKVQLMDSKGTPRIRMVVDNNDVPRMEFLNEKGEVMYKLPPEN</sequence>
<name>A0A916RX09_9BACI</name>
<comment type="caution">
    <text evidence="1">The sequence shown here is derived from an EMBL/GenBank/DDBJ whole genome shotgun (WGS) entry which is preliminary data.</text>
</comment>
<reference evidence="1" key="1">
    <citation type="journal article" date="2014" name="Int. J. Syst. Evol. Microbiol.">
        <title>Complete genome sequence of Corynebacterium casei LMG S-19264T (=DSM 44701T), isolated from a smear-ripened cheese.</title>
        <authorList>
            <consortium name="US DOE Joint Genome Institute (JGI-PGF)"/>
            <person name="Walter F."/>
            <person name="Albersmeier A."/>
            <person name="Kalinowski J."/>
            <person name="Ruckert C."/>
        </authorList>
    </citation>
    <scope>NUCLEOTIDE SEQUENCE</scope>
    <source>
        <strain evidence="1">CGMCC 1.12408</strain>
    </source>
</reference>
<gene>
    <name evidence="1" type="ORF">GCM10008025_17740</name>
</gene>
<protein>
    <submittedName>
        <fullName evidence="1">Uncharacterized protein</fullName>
    </submittedName>
</protein>